<protein>
    <recommendedName>
        <fullName evidence="5">Proteinase inhibitor I42 chagasin domain-containing protein</fullName>
    </recommendedName>
</protein>
<evidence type="ECO:0008006" key="5">
    <source>
        <dbReference type="Google" id="ProtNLM"/>
    </source>
</evidence>
<dbReference type="RefSeq" id="WP_090356447.1">
    <property type="nucleotide sequence ID" value="NZ_CP059894.1"/>
</dbReference>
<gene>
    <name evidence="1" type="ORF">HZU40_17065</name>
    <name evidence="2" type="ORF">SAMN02799620_02065</name>
</gene>
<reference evidence="1 4" key="3">
    <citation type="submission" date="2020-07" db="EMBL/GenBank/DDBJ databases">
        <title>Draft genome sequence of four isobutane-metabolizing strains capable of cometabolically degrading diverse ether contaminants.</title>
        <authorList>
            <person name="Chen W."/>
            <person name="Faulkner N."/>
            <person name="Smith C."/>
            <person name="Hyman M."/>
        </authorList>
    </citation>
    <scope>NUCLEOTIDE SEQUENCE [LARGE SCALE GENOMIC DNA]</scope>
    <source>
        <strain evidence="1 4">2A</strain>
    </source>
</reference>
<sequence>MRRALLLAPAVALFAGCGTGPDVTVTDADNGGHVTIDQGDILDVVLADDYEQSMAQWREDGPFDWNILKPLGSKYEPATGRYTDRLQALGPGTVHLTLVQSDNSDRVARRFAVDVTVR</sequence>
<reference evidence="2" key="1">
    <citation type="submission" date="2016-10" db="EMBL/GenBank/DDBJ databases">
        <authorList>
            <person name="de Groot N.N."/>
        </authorList>
    </citation>
    <scope>NUCLEOTIDE SEQUENCE [LARGE SCALE GENOMIC DNA]</scope>
    <source>
        <strain evidence="2">UNC267MFSha1.1M11</strain>
    </source>
</reference>
<dbReference type="Proteomes" id="UP000515498">
    <property type="component" value="Chromosome"/>
</dbReference>
<name>A0A1G4W213_9MYCO</name>
<dbReference type="KEGG" id="mflu:HZU40_17065"/>
<evidence type="ECO:0000313" key="2">
    <source>
        <dbReference type="EMBL" id="SCX15458.1"/>
    </source>
</evidence>
<dbReference type="EMBL" id="FMUB01000004">
    <property type="protein sequence ID" value="SCX15458.1"/>
    <property type="molecule type" value="Genomic_DNA"/>
</dbReference>
<organism evidence="2 3">
    <name type="scientific">Mycolicibacterium fluoranthenivorans</name>
    <dbReference type="NCBI Taxonomy" id="258505"/>
    <lineage>
        <taxon>Bacteria</taxon>
        <taxon>Bacillati</taxon>
        <taxon>Actinomycetota</taxon>
        <taxon>Actinomycetes</taxon>
        <taxon>Mycobacteriales</taxon>
        <taxon>Mycobacteriaceae</taxon>
        <taxon>Mycolicibacterium</taxon>
    </lineage>
</organism>
<dbReference type="PROSITE" id="PS51257">
    <property type="entry name" value="PROKAR_LIPOPROTEIN"/>
    <property type="match status" value="1"/>
</dbReference>
<evidence type="ECO:0000313" key="1">
    <source>
        <dbReference type="EMBL" id="QNJ95775.1"/>
    </source>
</evidence>
<dbReference type="AlphaFoldDB" id="A0A1G4W213"/>
<dbReference type="Proteomes" id="UP000199707">
    <property type="component" value="Unassembled WGS sequence"/>
</dbReference>
<evidence type="ECO:0000313" key="3">
    <source>
        <dbReference type="Proteomes" id="UP000199707"/>
    </source>
</evidence>
<dbReference type="STRING" id="1502745.SAMN02799620_02065"/>
<dbReference type="EMBL" id="CP059894">
    <property type="protein sequence ID" value="QNJ95775.1"/>
    <property type="molecule type" value="Genomic_DNA"/>
</dbReference>
<accession>A0A1G4W213</accession>
<reference evidence="3" key="2">
    <citation type="submission" date="2016-10" db="EMBL/GenBank/DDBJ databases">
        <authorList>
            <person name="Varghese N."/>
            <person name="Submissions S."/>
        </authorList>
    </citation>
    <scope>NUCLEOTIDE SEQUENCE [LARGE SCALE GENOMIC DNA]</scope>
    <source>
        <strain evidence="3">UNC267MFSha1.1M11</strain>
    </source>
</reference>
<proteinExistence type="predicted"/>
<evidence type="ECO:0000313" key="4">
    <source>
        <dbReference type="Proteomes" id="UP000515498"/>
    </source>
</evidence>